<evidence type="ECO:0000313" key="2">
    <source>
        <dbReference type="Proteomes" id="UP000326759"/>
    </source>
</evidence>
<name>A0A5N5T9X5_9CRUS</name>
<dbReference type="EMBL" id="SEYY01005232">
    <property type="protein sequence ID" value="KAB7503401.1"/>
    <property type="molecule type" value="Genomic_DNA"/>
</dbReference>
<gene>
    <name evidence="1" type="ORF">Anas_07325</name>
</gene>
<comment type="caution">
    <text evidence="1">The sequence shown here is derived from an EMBL/GenBank/DDBJ whole genome shotgun (WGS) entry which is preliminary data.</text>
</comment>
<organism evidence="1 2">
    <name type="scientific">Armadillidium nasatum</name>
    <dbReference type="NCBI Taxonomy" id="96803"/>
    <lineage>
        <taxon>Eukaryota</taxon>
        <taxon>Metazoa</taxon>
        <taxon>Ecdysozoa</taxon>
        <taxon>Arthropoda</taxon>
        <taxon>Crustacea</taxon>
        <taxon>Multicrustacea</taxon>
        <taxon>Malacostraca</taxon>
        <taxon>Eumalacostraca</taxon>
        <taxon>Peracarida</taxon>
        <taxon>Isopoda</taxon>
        <taxon>Oniscidea</taxon>
        <taxon>Crinocheta</taxon>
        <taxon>Armadillidiidae</taxon>
        <taxon>Armadillidium</taxon>
    </lineage>
</organism>
<dbReference type="Proteomes" id="UP000326759">
    <property type="component" value="Unassembled WGS sequence"/>
</dbReference>
<keyword evidence="2" id="KW-1185">Reference proteome</keyword>
<sequence length="271" mass="31304">MQIRTTKENLGKKRLTILIRCFEKDVKKSSVPFTIVTHFNVNESWLVFTECNGSSLDSNAFSNTSKNYSVDIIINDKNVITLSLHRNKELSSSYTEESKSLMSKQKCEPKVTQLHLSMKKVTIKKTNCYSQFPKTKENNFLVKVKISAETAINYQLFPKRIAFDLKLSFSNLFFLNRANFYIHNENSPNNNSQRLERGCLYQNIDSSKLREWPAFNHSDWTSLPILPNDKSKEKDGNVKVYGCTRFILVLSIRLSKDVCPETILSELLNYS</sequence>
<dbReference type="AlphaFoldDB" id="A0A5N5T9X5"/>
<accession>A0A5N5T9X5</accession>
<proteinExistence type="predicted"/>
<evidence type="ECO:0000313" key="1">
    <source>
        <dbReference type="EMBL" id="KAB7503401.1"/>
    </source>
</evidence>
<protein>
    <submittedName>
        <fullName evidence="1">Uncharacterized protein</fullName>
    </submittedName>
</protein>
<dbReference type="OrthoDB" id="10638987at2759"/>
<reference evidence="1 2" key="1">
    <citation type="journal article" date="2019" name="PLoS Biol.">
        <title>Sex chromosomes control vertical transmission of feminizing Wolbachia symbionts in an isopod.</title>
        <authorList>
            <person name="Becking T."/>
            <person name="Chebbi M.A."/>
            <person name="Giraud I."/>
            <person name="Moumen B."/>
            <person name="Laverre T."/>
            <person name="Caubet Y."/>
            <person name="Peccoud J."/>
            <person name="Gilbert C."/>
            <person name="Cordaux R."/>
        </authorList>
    </citation>
    <scope>NUCLEOTIDE SEQUENCE [LARGE SCALE GENOMIC DNA]</scope>
    <source>
        <strain evidence="1">ANa2</strain>
        <tissue evidence="1">Whole body excluding digestive tract and cuticle</tissue>
    </source>
</reference>